<dbReference type="Gene3D" id="3.40.640.10">
    <property type="entry name" value="Type I PLP-dependent aspartate aminotransferase-like (Major domain)"/>
    <property type="match status" value="1"/>
</dbReference>
<dbReference type="EMBL" id="MFBE01000015">
    <property type="protein sequence ID" value="OGD91359.1"/>
    <property type="molecule type" value="Genomic_DNA"/>
</dbReference>
<dbReference type="AlphaFoldDB" id="A0A1F5GHP9"/>
<dbReference type="PANTHER" id="PTHR30244">
    <property type="entry name" value="TRANSAMINASE"/>
    <property type="match status" value="1"/>
</dbReference>
<dbReference type="CDD" id="cd00616">
    <property type="entry name" value="AHBA_syn"/>
    <property type="match status" value="1"/>
</dbReference>
<dbReference type="GO" id="GO:0030170">
    <property type="term" value="F:pyridoxal phosphate binding"/>
    <property type="evidence" value="ECO:0007669"/>
    <property type="project" value="TreeGrafter"/>
</dbReference>
<dbReference type="InterPro" id="IPR015421">
    <property type="entry name" value="PyrdxlP-dep_Trfase_major"/>
</dbReference>
<dbReference type="InterPro" id="IPR015424">
    <property type="entry name" value="PyrdxlP-dep_Trfase"/>
</dbReference>
<dbReference type="InterPro" id="IPR015422">
    <property type="entry name" value="PyrdxlP-dep_Trfase_small"/>
</dbReference>
<dbReference type="SUPFAM" id="SSF53383">
    <property type="entry name" value="PLP-dependent transferases"/>
    <property type="match status" value="1"/>
</dbReference>
<sequence>MPQKNKYPVANLSVLPVFRPSMGQEEIDAIAEVIKSGWIGLGPKTEEFEKKFAAFVNSGNAIALSSATAALHLSLLALGIGKGDEVLVPSLTFVSTSHAVLYVGAKPVFVDIDEETLCMDPGDLERKITRKAKAIIPVDYGGHPADLDSINRIARFHKLTVIEDASHAAGAKYKGRMVGGISDLTCFSFHAVKNLATGDGGMVTTNNSKITQKIRNLRWMGINKDTWEREEQVLKKSYRQYGWFYDVTDLGYKYHMNDIAASLGLVQLKNLQKTNAIRRKLSSRYNQKLNNIRWISTPTLRPWARSANHNYVIRTHLRDRLNLFLKKKRISSGVHYMPIHHFSYYKNHGYSADVPITDRIWSTLLTLPLYPTLSDEDQDRVIKAIYDFDKTI</sequence>
<dbReference type="Gene3D" id="3.90.1150.10">
    <property type="entry name" value="Aspartate Aminotransferase, domain 1"/>
    <property type="match status" value="1"/>
</dbReference>
<evidence type="ECO:0000256" key="1">
    <source>
        <dbReference type="PIRSR" id="PIRSR000390-1"/>
    </source>
</evidence>
<dbReference type="PIRSF" id="PIRSF000390">
    <property type="entry name" value="PLP_StrS"/>
    <property type="match status" value="1"/>
</dbReference>
<comment type="similarity">
    <text evidence="3">Belongs to the DegT/DnrJ/EryC1 family.</text>
</comment>
<dbReference type="STRING" id="1797715.A3D81_00995"/>
<dbReference type="Pfam" id="PF01041">
    <property type="entry name" value="DegT_DnrJ_EryC1"/>
    <property type="match status" value="1"/>
</dbReference>
<reference evidence="4 5" key="1">
    <citation type="journal article" date="2016" name="Nat. Commun.">
        <title>Thousands of microbial genomes shed light on interconnected biogeochemical processes in an aquifer system.</title>
        <authorList>
            <person name="Anantharaman K."/>
            <person name="Brown C.T."/>
            <person name="Hug L.A."/>
            <person name="Sharon I."/>
            <person name="Castelle C.J."/>
            <person name="Probst A.J."/>
            <person name="Thomas B.C."/>
            <person name="Singh A."/>
            <person name="Wilkins M.J."/>
            <person name="Karaoz U."/>
            <person name="Brodie E.L."/>
            <person name="Williams K.H."/>
            <person name="Hubbard S.S."/>
            <person name="Banfield J.F."/>
        </authorList>
    </citation>
    <scope>NUCLEOTIDE SEQUENCE [LARGE SCALE GENOMIC DNA]</scope>
</reference>
<dbReference type="Proteomes" id="UP000178492">
    <property type="component" value="Unassembled WGS sequence"/>
</dbReference>
<evidence type="ECO:0008006" key="6">
    <source>
        <dbReference type="Google" id="ProtNLM"/>
    </source>
</evidence>
<keyword evidence="2 3" id="KW-0663">Pyridoxal phosphate</keyword>
<evidence type="ECO:0000313" key="5">
    <source>
        <dbReference type="Proteomes" id="UP000178492"/>
    </source>
</evidence>
<proteinExistence type="inferred from homology"/>
<evidence type="ECO:0000313" key="4">
    <source>
        <dbReference type="EMBL" id="OGD91359.1"/>
    </source>
</evidence>
<evidence type="ECO:0000256" key="3">
    <source>
        <dbReference type="RuleBase" id="RU004508"/>
    </source>
</evidence>
<name>A0A1F5GHP9_9BACT</name>
<organism evidence="4 5">
    <name type="scientific">Candidatus Curtissbacteria bacterium RIFCSPHIGHO2_02_FULL_40_17</name>
    <dbReference type="NCBI Taxonomy" id="1797715"/>
    <lineage>
        <taxon>Bacteria</taxon>
        <taxon>Candidatus Curtissiibacteriota</taxon>
    </lineage>
</organism>
<gene>
    <name evidence="4" type="ORF">A3D81_00995</name>
</gene>
<comment type="caution">
    <text evidence="4">The sequence shown here is derived from an EMBL/GenBank/DDBJ whole genome shotgun (WGS) entry which is preliminary data.</text>
</comment>
<dbReference type="GO" id="GO:0000271">
    <property type="term" value="P:polysaccharide biosynthetic process"/>
    <property type="evidence" value="ECO:0007669"/>
    <property type="project" value="TreeGrafter"/>
</dbReference>
<dbReference type="InterPro" id="IPR000653">
    <property type="entry name" value="DegT/StrS_aminotransferase"/>
</dbReference>
<evidence type="ECO:0000256" key="2">
    <source>
        <dbReference type="PIRSR" id="PIRSR000390-2"/>
    </source>
</evidence>
<feature type="active site" description="Proton acceptor" evidence="1">
    <location>
        <position position="193"/>
    </location>
</feature>
<dbReference type="PANTHER" id="PTHR30244:SF34">
    <property type="entry name" value="DTDP-4-AMINO-4,6-DIDEOXYGALACTOSE TRANSAMINASE"/>
    <property type="match status" value="1"/>
</dbReference>
<accession>A0A1F5GHP9</accession>
<protein>
    <recommendedName>
        <fullName evidence="6">UDP-4-amino-4, 6-dideoxy-N-acetyl-beta-L-altrosamine transaminase</fullName>
    </recommendedName>
</protein>
<feature type="modified residue" description="N6-(pyridoxal phosphate)lysine" evidence="2">
    <location>
        <position position="193"/>
    </location>
</feature>
<dbReference type="GO" id="GO:0008483">
    <property type="term" value="F:transaminase activity"/>
    <property type="evidence" value="ECO:0007669"/>
    <property type="project" value="TreeGrafter"/>
</dbReference>